<dbReference type="EMBL" id="CP104778">
    <property type="protein sequence ID" value="WPC20849.1"/>
    <property type="molecule type" value="Genomic_DNA"/>
</dbReference>
<comment type="subcellular location">
    <subcellularLocation>
        <location evidence="1">Membrane</location>
    </subcellularLocation>
</comment>
<reference evidence="6" key="1">
    <citation type="submission" date="2024-06" db="EMBL/GenBank/DDBJ databases">
        <authorList>
            <person name="Chang H.C."/>
            <person name="Mun S.Y."/>
        </authorList>
    </citation>
    <scope>NUCLEOTIDE SEQUENCE [LARGE SCALE GENOMIC DNA]</scope>
    <source>
        <strain evidence="6">KT1</strain>
    </source>
</reference>
<dbReference type="Proteomes" id="UP001302696">
    <property type="component" value="Chromosome"/>
</dbReference>
<sequence length="85" mass="9450">MDKIAPWLKANKGEIARLAVLGLTLANQLLAMRGKSPLPISNDDINYWTSTGITTVVSLWTFFKQNKFNVPEINKNSTGTKEVTK</sequence>
<name>A0ABZ0Q2H2_9LACO</name>
<dbReference type="InterPro" id="IPR006479">
    <property type="entry name" value="Holin"/>
</dbReference>
<dbReference type="RefSeq" id="WP_323708937.1">
    <property type="nucleotide sequence ID" value="NZ_CP104778.1"/>
</dbReference>
<keyword evidence="3" id="KW-1133">Transmembrane helix</keyword>
<evidence type="ECO:0000256" key="1">
    <source>
        <dbReference type="ARBA" id="ARBA00004370"/>
    </source>
</evidence>
<keyword evidence="6" id="KW-1185">Reference proteome</keyword>
<evidence type="ECO:0000313" key="5">
    <source>
        <dbReference type="EMBL" id="WPC20849.1"/>
    </source>
</evidence>
<protein>
    <submittedName>
        <fullName evidence="5">Phage holin</fullName>
    </submittedName>
</protein>
<keyword evidence="2" id="KW-0812">Transmembrane</keyword>
<evidence type="ECO:0000256" key="4">
    <source>
        <dbReference type="ARBA" id="ARBA00023136"/>
    </source>
</evidence>
<accession>A0ABZ0Q2H2</accession>
<organism evidence="5 6">
    <name type="scientific">Pediococcus inopinatus</name>
    <dbReference type="NCBI Taxonomy" id="114090"/>
    <lineage>
        <taxon>Bacteria</taxon>
        <taxon>Bacillati</taxon>
        <taxon>Bacillota</taxon>
        <taxon>Bacilli</taxon>
        <taxon>Lactobacillales</taxon>
        <taxon>Lactobacillaceae</taxon>
        <taxon>Pediococcus</taxon>
    </lineage>
</organism>
<evidence type="ECO:0000313" key="6">
    <source>
        <dbReference type="Proteomes" id="UP001302696"/>
    </source>
</evidence>
<dbReference type="Pfam" id="PF04688">
    <property type="entry name" value="Holin_SPP1"/>
    <property type="match status" value="1"/>
</dbReference>
<evidence type="ECO:0000256" key="2">
    <source>
        <dbReference type="ARBA" id="ARBA00022692"/>
    </source>
</evidence>
<proteinExistence type="predicted"/>
<keyword evidence="4" id="KW-0472">Membrane</keyword>
<gene>
    <name evidence="5" type="ORF">N6G96_05940</name>
</gene>
<evidence type="ECO:0000256" key="3">
    <source>
        <dbReference type="ARBA" id="ARBA00022989"/>
    </source>
</evidence>